<feature type="transmembrane region" description="Helical" evidence="1">
    <location>
        <begin position="90"/>
        <end position="109"/>
    </location>
</feature>
<feature type="transmembrane region" description="Helical" evidence="1">
    <location>
        <begin position="162"/>
        <end position="188"/>
    </location>
</feature>
<reference evidence="3" key="1">
    <citation type="submission" date="2017-09" db="EMBL/GenBank/DDBJ databases">
        <title>The Reconstruction of 2,631 Draft Metagenome-Assembled Genomes from the Global Oceans.</title>
        <authorList>
            <person name="Tully B.J."/>
            <person name="Graham E.D."/>
            <person name="Heidelberg J.F."/>
        </authorList>
    </citation>
    <scope>NUCLEOTIDE SEQUENCE [LARGE SCALE GENOMIC DNA]</scope>
</reference>
<keyword evidence="1" id="KW-0812">Transmembrane</keyword>
<dbReference type="Proteomes" id="UP000226592">
    <property type="component" value="Unassembled WGS sequence"/>
</dbReference>
<evidence type="ECO:0000313" key="2">
    <source>
        <dbReference type="EMBL" id="MAG22399.1"/>
    </source>
</evidence>
<evidence type="ECO:0000256" key="1">
    <source>
        <dbReference type="SAM" id="Phobius"/>
    </source>
</evidence>
<sequence length="467" mass="50356">MLPIAKKLLADKKYAKIFTGVTIGSFLLFAILTMAFPFSQFLLFNYFMENSRRYALLTLLVAGSVSLLLGLATTVIAYKFKHVISTDKRLLAFIGTTGALYILTYILMLSNTSYSLFSYTEMSGFKYTFVNFLPLAIIIPLSSLLIVNAYNIMRNPEGSASGLGGIVAAGVGMGCPSCGALVLSLVGVGAGLTIFPLEGLEVKVLSLALLVFASYKLNSKECLACPTTGTKPILSPGMDNVLMASVLVVTAILLFNQVQIWDISESFDLALAKASGGYGVGGADLSKVNVFEVNSTAMAVATVFPELKSAKTDQDVMATMYPTGTPPYSEELGGITFDDPVNSLNYLAKWYYSFTDEVEQNSPEVWQRYLKLAAAPRGISCEYCCGIGPQGINEVGKSKCGCQHNPALLAITLGLMRDTEYSDAEVLREVMRWKTLWFPQDMVSLGVQVSGQDPSQLKDLPGMVGGC</sequence>
<feature type="transmembrane region" description="Helical" evidence="1">
    <location>
        <begin position="54"/>
        <end position="78"/>
    </location>
</feature>
<dbReference type="EMBL" id="NZBU01000012">
    <property type="protein sequence ID" value="MAG22399.1"/>
    <property type="molecule type" value="Genomic_DNA"/>
</dbReference>
<dbReference type="AlphaFoldDB" id="A0A2D6M1X8"/>
<name>A0A2D6M1X8_9ARCH</name>
<accession>A0A2D6M1X8</accession>
<keyword evidence="1" id="KW-0472">Membrane</keyword>
<keyword evidence="1" id="KW-1133">Transmembrane helix</keyword>
<evidence type="ECO:0000313" key="3">
    <source>
        <dbReference type="Proteomes" id="UP000226592"/>
    </source>
</evidence>
<gene>
    <name evidence="2" type="ORF">CL943_03810</name>
</gene>
<protein>
    <submittedName>
        <fullName evidence="2">Uncharacterized protein</fullName>
    </submittedName>
</protein>
<organism evidence="2 3">
    <name type="scientific">Candidatus Iainarchaeum sp</name>
    <dbReference type="NCBI Taxonomy" id="3101447"/>
    <lineage>
        <taxon>Archaea</taxon>
        <taxon>Candidatus Iainarchaeota</taxon>
        <taxon>Candidatus Iainarchaeia</taxon>
        <taxon>Candidatus Iainarchaeales</taxon>
        <taxon>Candidatus Iainarchaeaceae</taxon>
        <taxon>Candidatus Iainarchaeum</taxon>
    </lineage>
</organism>
<feature type="transmembrane region" description="Helical" evidence="1">
    <location>
        <begin position="129"/>
        <end position="150"/>
    </location>
</feature>
<proteinExistence type="predicted"/>
<feature type="transmembrane region" description="Helical" evidence="1">
    <location>
        <begin position="21"/>
        <end position="48"/>
    </location>
</feature>
<comment type="caution">
    <text evidence="2">The sequence shown here is derived from an EMBL/GenBank/DDBJ whole genome shotgun (WGS) entry which is preliminary data.</text>
</comment>